<evidence type="ECO:0000313" key="4">
    <source>
        <dbReference type="EMBL" id="RKX71180.1"/>
    </source>
</evidence>
<evidence type="ECO:0008006" key="6">
    <source>
        <dbReference type="Google" id="ProtNLM"/>
    </source>
</evidence>
<dbReference type="InterPro" id="IPR020816">
    <property type="entry name" value="Histone-like_DNA-bd_CS"/>
</dbReference>
<dbReference type="GO" id="GO:0030527">
    <property type="term" value="F:structural constituent of chromatin"/>
    <property type="evidence" value="ECO:0007669"/>
    <property type="project" value="InterPro"/>
</dbReference>
<dbReference type="PRINTS" id="PR01727">
    <property type="entry name" value="DNABINDINGHU"/>
</dbReference>
<dbReference type="Pfam" id="PF00216">
    <property type="entry name" value="Bac_DNA_binding"/>
    <property type="match status" value="1"/>
</dbReference>
<name>A0A660SMJ0_UNCT6</name>
<organism evidence="4 5">
    <name type="scientific">candidate division TA06 bacterium</name>
    <dbReference type="NCBI Taxonomy" id="2250710"/>
    <lineage>
        <taxon>Bacteria</taxon>
        <taxon>Bacteria division TA06</taxon>
    </lineage>
</organism>
<dbReference type="GO" id="GO:0005829">
    <property type="term" value="C:cytosol"/>
    <property type="evidence" value="ECO:0007669"/>
    <property type="project" value="TreeGrafter"/>
</dbReference>
<dbReference type="GO" id="GO:0030261">
    <property type="term" value="P:chromosome condensation"/>
    <property type="evidence" value="ECO:0007669"/>
    <property type="project" value="UniProtKB-KW"/>
</dbReference>
<keyword evidence="2" id="KW-0238">DNA-binding</keyword>
<evidence type="ECO:0000256" key="2">
    <source>
        <dbReference type="ARBA" id="ARBA00023125"/>
    </source>
</evidence>
<dbReference type="SMART" id="SM00411">
    <property type="entry name" value="BHL"/>
    <property type="match status" value="1"/>
</dbReference>
<evidence type="ECO:0000313" key="5">
    <source>
        <dbReference type="Proteomes" id="UP000271125"/>
    </source>
</evidence>
<dbReference type="PANTHER" id="PTHR33175">
    <property type="entry name" value="DNA-BINDING PROTEIN HU"/>
    <property type="match status" value="1"/>
</dbReference>
<dbReference type="InterPro" id="IPR000119">
    <property type="entry name" value="Hist_DNA-bd"/>
</dbReference>
<evidence type="ECO:0000256" key="3">
    <source>
        <dbReference type="RuleBase" id="RU003939"/>
    </source>
</evidence>
<comment type="similarity">
    <text evidence="3">Belongs to the bacterial histone-like protein family.</text>
</comment>
<gene>
    <name evidence="4" type="ORF">DRP43_02700</name>
</gene>
<dbReference type="PANTHER" id="PTHR33175:SF3">
    <property type="entry name" value="DNA-BINDING PROTEIN HU-BETA"/>
    <property type="match status" value="1"/>
</dbReference>
<sequence>MNRQDLIKVIANDTELSNKKVKEVIDSMLKNIEKAILKKDKVTFVGFGTFKAKWRKPRTAINPRTKEKMKVKGKFVPHFGAGSHLKDKAAMMKK</sequence>
<proteinExistence type="inferred from homology"/>
<dbReference type="SUPFAM" id="SSF47729">
    <property type="entry name" value="IHF-like DNA-binding proteins"/>
    <property type="match status" value="1"/>
</dbReference>
<dbReference type="Gene3D" id="4.10.520.10">
    <property type="entry name" value="IHF-like DNA-binding proteins"/>
    <property type="match status" value="1"/>
</dbReference>
<dbReference type="GO" id="GO:0003677">
    <property type="term" value="F:DNA binding"/>
    <property type="evidence" value="ECO:0007669"/>
    <property type="project" value="UniProtKB-KW"/>
</dbReference>
<evidence type="ECO:0000256" key="1">
    <source>
        <dbReference type="ARBA" id="ARBA00023067"/>
    </source>
</evidence>
<dbReference type="CDD" id="cd13831">
    <property type="entry name" value="HU"/>
    <property type="match status" value="1"/>
</dbReference>
<comment type="caution">
    <text evidence="4">The sequence shown here is derived from an EMBL/GenBank/DDBJ whole genome shotgun (WGS) entry which is preliminary data.</text>
</comment>
<accession>A0A660SMJ0</accession>
<dbReference type="InterPro" id="IPR010992">
    <property type="entry name" value="IHF-like_DNA-bd_dom_sf"/>
</dbReference>
<dbReference type="AlphaFoldDB" id="A0A660SMJ0"/>
<dbReference type="PROSITE" id="PS00045">
    <property type="entry name" value="HISTONE_LIKE"/>
    <property type="match status" value="1"/>
</dbReference>
<dbReference type="Proteomes" id="UP000271125">
    <property type="component" value="Unassembled WGS sequence"/>
</dbReference>
<reference evidence="4 5" key="1">
    <citation type="submission" date="2018-06" db="EMBL/GenBank/DDBJ databases">
        <title>Extensive metabolic versatility and redundancy in microbially diverse, dynamic hydrothermal sediments.</title>
        <authorList>
            <person name="Dombrowski N."/>
            <person name="Teske A."/>
            <person name="Baker B.J."/>
        </authorList>
    </citation>
    <scope>NUCLEOTIDE SEQUENCE [LARGE SCALE GENOMIC DNA]</scope>
    <source>
        <strain evidence="4">B10_G13</strain>
    </source>
</reference>
<protein>
    <recommendedName>
        <fullName evidence="6">Integration host factor</fullName>
    </recommendedName>
</protein>
<dbReference type="EMBL" id="QNBD01000101">
    <property type="protein sequence ID" value="RKX71180.1"/>
    <property type="molecule type" value="Genomic_DNA"/>
</dbReference>
<keyword evidence="1" id="KW-0226">DNA condensation</keyword>